<reference evidence="2" key="1">
    <citation type="submission" date="2021-07" db="EMBL/GenBank/DDBJ databases">
        <title>Candidatus Kaistella beijingensis sp. nov. isolated from a municipal wastewater treatment plant is involved in sludge foaming.</title>
        <authorList>
            <person name="Song Y."/>
            <person name="Liu S.-J."/>
        </authorList>
    </citation>
    <scope>NUCLEOTIDE SEQUENCE</scope>
    <source>
        <strain evidence="2">DSM 43998</strain>
    </source>
</reference>
<name>A0ABX8SDU3_9ACTN</name>
<evidence type="ECO:0000313" key="2">
    <source>
        <dbReference type="EMBL" id="QXQ14610.1"/>
    </source>
</evidence>
<evidence type="ECO:0000256" key="1">
    <source>
        <dbReference type="SAM" id="MobiDB-lite"/>
    </source>
</evidence>
<dbReference type="RefSeq" id="WP_157079736.1">
    <property type="nucleotide sequence ID" value="NZ_CBCRUZ010000004.1"/>
</dbReference>
<organism evidence="2 3">
    <name type="scientific">Skermania pinensis</name>
    <dbReference type="NCBI Taxonomy" id="39122"/>
    <lineage>
        <taxon>Bacteria</taxon>
        <taxon>Bacillati</taxon>
        <taxon>Actinomycetota</taxon>
        <taxon>Actinomycetes</taxon>
        <taxon>Mycobacteriales</taxon>
        <taxon>Gordoniaceae</taxon>
        <taxon>Skermania</taxon>
    </lineage>
</organism>
<dbReference type="Proteomes" id="UP000887023">
    <property type="component" value="Chromosome"/>
</dbReference>
<dbReference type="EMBL" id="CP079105">
    <property type="protein sequence ID" value="QXQ14610.1"/>
    <property type="molecule type" value="Genomic_DNA"/>
</dbReference>
<keyword evidence="3" id="KW-1185">Reference proteome</keyword>
<evidence type="ECO:0000313" key="3">
    <source>
        <dbReference type="Proteomes" id="UP000887023"/>
    </source>
</evidence>
<accession>A0ABX8SDU3</accession>
<feature type="region of interest" description="Disordered" evidence="1">
    <location>
        <begin position="1"/>
        <end position="41"/>
    </location>
</feature>
<protein>
    <submittedName>
        <fullName evidence="2">Uncharacterized protein</fullName>
    </submittedName>
</protein>
<proteinExistence type="predicted"/>
<gene>
    <name evidence="2" type="ORF">KV203_04180</name>
</gene>
<sequence length="240" mass="26175">MSTRTPPVVPSPGLSSTRCQTRPRLRPAGPARTGPSPTGLAPARLRANCRLALPPQVWARLCRLAGPTVEWWADRNPGSVTGYPHAAMLGRRGLAVADPIGFDPAALAYTLTCYRLAEAVSHDITHRPEPDTAPEPMRYAPFIGLVPTHQELLAQLPTQAGYLLQRPFVDASVHRCQWHFEDVGEACRMFMVHLADAERVTVAYGVRTVPPGHTPATAHWALRVCIAAVADRDTAMIAFR</sequence>